<dbReference type="PROSITE" id="PS50942">
    <property type="entry name" value="ENTH"/>
    <property type="match status" value="1"/>
</dbReference>
<evidence type="ECO:0000313" key="10">
    <source>
        <dbReference type="EnsemblPlants" id="MELO3C010318.2.1"/>
    </source>
</evidence>
<dbReference type="InterPro" id="IPR014712">
    <property type="entry name" value="ANTH_dom_sf"/>
</dbReference>
<dbReference type="EnsemblPlants" id="MELO3C010318.2.1">
    <property type="protein sequence ID" value="MELO3C010318.2.1"/>
    <property type="gene ID" value="MELO3C010318.2"/>
</dbReference>
<dbReference type="InterPro" id="IPR013809">
    <property type="entry name" value="ENTH"/>
</dbReference>
<evidence type="ECO:0000259" key="9">
    <source>
        <dbReference type="PROSITE" id="PS50942"/>
    </source>
</evidence>
<dbReference type="Gramene" id="MELO3C010318.2.1">
    <property type="protein sequence ID" value="MELO3C010318.2.1"/>
    <property type="gene ID" value="MELO3C010318.2"/>
</dbReference>
<feature type="domain" description="ENTH" evidence="9">
    <location>
        <begin position="24"/>
        <end position="161"/>
    </location>
</feature>
<dbReference type="InterPro" id="IPR011417">
    <property type="entry name" value="ANTH_dom"/>
</dbReference>
<dbReference type="InterPro" id="IPR048050">
    <property type="entry name" value="ANTH_N_plant"/>
</dbReference>
<dbReference type="GeneID" id="103487428"/>
<dbReference type="GO" id="GO:0006900">
    <property type="term" value="P:vesicle budding from membrane"/>
    <property type="evidence" value="ECO:0007669"/>
    <property type="project" value="TreeGrafter"/>
</dbReference>
<evidence type="ECO:0000256" key="8">
    <source>
        <dbReference type="ARBA" id="ARBA00023329"/>
    </source>
</evidence>
<evidence type="ECO:0000313" key="11">
    <source>
        <dbReference type="Proteomes" id="UP001652600"/>
    </source>
</evidence>
<dbReference type="PANTHER" id="PTHR22951">
    <property type="entry name" value="CLATHRIN ASSEMBLY PROTEIN"/>
    <property type="match status" value="1"/>
</dbReference>
<keyword evidence="6" id="KW-0472">Membrane</keyword>
<dbReference type="Gene3D" id="1.20.58.150">
    <property type="entry name" value="ANTH domain"/>
    <property type="match status" value="1"/>
</dbReference>
<dbReference type="GO" id="GO:0032050">
    <property type="term" value="F:clathrin heavy chain binding"/>
    <property type="evidence" value="ECO:0007669"/>
    <property type="project" value="TreeGrafter"/>
</dbReference>
<dbReference type="FunFam" id="1.25.40.90:FF:000019">
    <property type="entry name" value="Clathrin coat assembly protein"/>
    <property type="match status" value="1"/>
</dbReference>
<evidence type="ECO:0000256" key="1">
    <source>
        <dbReference type="ARBA" id="ARBA00004132"/>
    </source>
</evidence>
<evidence type="ECO:0000256" key="5">
    <source>
        <dbReference type="ARBA" id="ARBA00023034"/>
    </source>
</evidence>
<dbReference type="RefSeq" id="XP_008443967.1">
    <property type="nucleotide sequence ID" value="XM_008445745.2"/>
</dbReference>
<evidence type="ECO:0000256" key="4">
    <source>
        <dbReference type="ARBA" id="ARBA00022583"/>
    </source>
</evidence>
<reference evidence="11" key="3">
    <citation type="submission" date="2025-05" db="UniProtKB">
        <authorList>
            <consortium name="RefSeq"/>
        </authorList>
    </citation>
    <scope>NUCLEOTIDE SEQUENCE [LARGE SCALE GENOMIC DNA]</scope>
</reference>
<accession>A0A1S3B992</accession>
<sequence length="561" mass="62830">MAQSTIRKAIGAMKDQTTISIAKVAGNMARELDVLVVKATSHDEDPADDRYIREIVNLCSNYSNGYVNACVVTISKRLSKTRDWIVALKALIVVHRVLIDGHPSFGEEIVYATRKGTRVLDLSGFRDEAHSNSWDHSSFLRFYALYLDELIETLVLEKKVKGGDESYYRGKRQSSWRSIRPERVVEELNQLIRMLDRVLACRPNGMAKSSRLVITALNLVIKESFRLYIEICDALGVLLDQFKEMEYADCLRVFDVCANAVKNIDELVEFYCWCKDVGIARSSEYPGVRMITNNLLITLGGFLKEMTRRPKDYNEMRTKEMKPVSVKESRYDMNEIKALPPPENCAPVSQSVLQSLKEDLVNLREDEVSADEQGEKLAMAFFSGPPTTNPNGSWETFSLNHEPEVSSVWQTRAAEFGKPDWELALVETASHLSKQRPDMGGCFDPMLLNGMYDQEAVRRHVNVEQLGGSSSSVAVALQGQGSAGSQVLALPAPDGTVELVGQRDPFAASLMVPPPSYVQIAEMEKKQQLLAQEQLLWKQYGRDGMQGQVGLEKVGNGSAYY</sequence>
<dbReference type="GO" id="GO:0000149">
    <property type="term" value="F:SNARE binding"/>
    <property type="evidence" value="ECO:0007669"/>
    <property type="project" value="TreeGrafter"/>
</dbReference>
<keyword evidence="8" id="KW-0968">Cytoplasmic vesicle</keyword>
<protein>
    <submittedName>
        <fullName evidence="12">Clathrin assembly protein At2g25430</fullName>
    </submittedName>
</protein>
<dbReference type="SMR" id="A0A1S3B992"/>
<dbReference type="GO" id="GO:0005545">
    <property type="term" value="F:1-phosphatidylinositol binding"/>
    <property type="evidence" value="ECO:0007669"/>
    <property type="project" value="InterPro"/>
</dbReference>
<dbReference type="GO" id="GO:0048268">
    <property type="term" value="P:clathrin coat assembly"/>
    <property type="evidence" value="ECO:0007669"/>
    <property type="project" value="InterPro"/>
</dbReference>
<evidence type="ECO:0000313" key="12">
    <source>
        <dbReference type="RefSeq" id="XP_008443967.1"/>
    </source>
</evidence>
<organism evidence="11 12">
    <name type="scientific">Cucumis melo</name>
    <name type="common">Muskmelon</name>
    <dbReference type="NCBI Taxonomy" id="3656"/>
    <lineage>
        <taxon>Eukaryota</taxon>
        <taxon>Viridiplantae</taxon>
        <taxon>Streptophyta</taxon>
        <taxon>Embryophyta</taxon>
        <taxon>Tracheophyta</taxon>
        <taxon>Spermatophyta</taxon>
        <taxon>Magnoliopsida</taxon>
        <taxon>eudicotyledons</taxon>
        <taxon>Gunneridae</taxon>
        <taxon>Pentapetalae</taxon>
        <taxon>rosids</taxon>
        <taxon>fabids</taxon>
        <taxon>Cucurbitales</taxon>
        <taxon>Cucurbitaceae</taxon>
        <taxon>Benincaseae</taxon>
        <taxon>Cucumis</taxon>
    </lineage>
</organism>
<dbReference type="InterPro" id="IPR008942">
    <property type="entry name" value="ENTH_VHS"/>
</dbReference>
<reference evidence="10" key="1">
    <citation type="submission" date="2023-03" db="UniProtKB">
        <authorList>
            <consortium name="EnsemblPlants"/>
        </authorList>
    </citation>
    <scope>IDENTIFICATION</scope>
</reference>
<dbReference type="GO" id="GO:0005794">
    <property type="term" value="C:Golgi apparatus"/>
    <property type="evidence" value="ECO:0007669"/>
    <property type="project" value="UniProtKB-SubCell"/>
</dbReference>
<dbReference type="SUPFAM" id="SSF48464">
    <property type="entry name" value="ENTH/VHS domain"/>
    <property type="match status" value="1"/>
</dbReference>
<dbReference type="Gene3D" id="1.25.40.90">
    <property type="match status" value="1"/>
</dbReference>
<dbReference type="Pfam" id="PF07651">
    <property type="entry name" value="ANTH"/>
    <property type="match status" value="1"/>
</dbReference>
<evidence type="ECO:0000256" key="3">
    <source>
        <dbReference type="ARBA" id="ARBA00004600"/>
    </source>
</evidence>
<name>A0A1S3B992_CUCME</name>
<reference evidence="12" key="2">
    <citation type="submission" date="2025-04" db="UniProtKB">
        <authorList>
            <consortium name="RefSeq"/>
        </authorList>
    </citation>
    <scope>IDENTIFICATION</scope>
</reference>
<keyword evidence="4" id="KW-0254">Endocytosis</keyword>
<dbReference type="InterPro" id="IPR045192">
    <property type="entry name" value="AP180-like"/>
</dbReference>
<evidence type="ECO:0000256" key="7">
    <source>
        <dbReference type="ARBA" id="ARBA00023176"/>
    </source>
</evidence>
<dbReference type="GO" id="GO:0005905">
    <property type="term" value="C:clathrin-coated pit"/>
    <property type="evidence" value="ECO:0007669"/>
    <property type="project" value="UniProtKB-SubCell"/>
</dbReference>
<dbReference type="GO" id="GO:0030136">
    <property type="term" value="C:clathrin-coated vesicle"/>
    <property type="evidence" value="ECO:0007669"/>
    <property type="project" value="UniProtKB-SubCell"/>
</dbReference>
<dbReference type="AlphaFoldDB" id="A0A1S3B992"/>
<dbReference type="GO" id="GO:0072583">
    <property type="term" value="P:clathrin-dependent endocytosis"/>
    <property type="evidence" value="ECO:0007669"/>
    <property type="project" value="InterPro"/>
</dbReference>
<evidence type="ECO:0000256" key="6">
    <source>
        <dbReference type="ARBA" id="ARBA00023136"/>
    </source>
</evidence>
<gene>
    <name evidence="12" type="primary">LOC103487428</name>
    <name evidence="10" type="synonym">103487428</name>
</gene>
<dbReference type="CDD" id="cd16987">
    <property type="entry name" value="ANTH_N_AP180_plant"/>
    <property type="match status" value="1"/>
</dbReference>
<dbReference type="FunFam" id="1.20.58.150:FF:000005">
    <property type="entry name" value="putative clathrin assembly protein At2g25430"/>
    <property type="match status" value="1"/>
</dbReference>
<dbReference type="eggNOG" id="KOG0251">
    <property type="taxonomic scope" value="Eukaryota"/>
</dbReference>
<keyword evidence="5" id="KW-0333">Golgi apparatus</keyword>
<dbReference type="OrthoDB" id="44015at2759"/>
<keyword evidence="11" id="KW-1185">Reference proteome</keyword>
<dbReference type="InParanoid" id="A0A1S3B992"/>
<dbReference type="Proteomes" id="UP001652600">
    <property type="component" value="Chromosome 2"/>
</dbReference>
<dbReference type="KEGG" id="cmo:103487428"/>
<dbReference type="GO" id="GO:0005546">
    <property type="term" value="F:phosphatidylinositol-4,5-bisphosphate binding"/>
    <property type="evidence" value="ECO:0007669"/>
    <property type="project" value="TreeGrafter"/>
</dbReference>
<keyword evidence="7" id="KW-0168">Coated pit</keyword>
<dbReference type="SMART" id="SM00273">
    <property type="entry name" value="ENTH"/>
    <property type="match status" value="1"/>
</dbReference>
<dbReference type="PANTHER" id="PTHR22951:SF62">
    <property type="entry name" value="ASSEMBLY PLANT-LIKE PROTEIN, PUTATIVE-RELATED"/>
    <property type="match status" value="1"/>
</dbReference>
<comment type="subcellular location">
    <subcellularLocation>
        <location evidence="1">Cytoplasmic vesicle</location>
        <location evidence="1">Clathrin-coated vesicle</location>
    </subcellularLocation>
    <subcellularLocation>
        <location evidence="2">Golgi apparatus</location>
    </subcellularLocation>
    <subcellularLocation>
        <location evidence="3">Membrane</location>
        <location evidence="3">Clathrin-coated pit</location>
    </subcellularLocation>
</comment>
<dbReference type="SUPFAM" id="SSF89009">
    <property type="entry name" value="GAT-like domain"/>
    <property type="match status" value="1"/>
</dbReference>
<evidence type="ECO:0000256" key="2">
    <source>
        <dbReference type="ARBA" id="ARBA00004555"/>
    </source>
</evidence>
<proteinExistence type="predicted"/>